<keyword evidence="2" id="KW-1185">Reference proteome</keyword>
<name>A0A9R1ULA0_LACSA</name>
<comment type="caution">
    <text evidence="1">The sequence shown here is derived from an EMBL/GenBank/DDBJ whole genome shotgun (WGS) entry which is preliminary data.</text>
</comment>
<protein>
    <submittedName>
        <fullName evidence="1">Uncharacterized protein</fullName>
    </submittedName>
</protein>
<dbReference type="PANTHER" id="PTHR38522">
    <property type="entry name" value="PLASMA MEMBRANE-ASSOCIATED CATION-BINDING PROTEIN 1"/>
    <property type="match status" value="1"/>
</dbReference>
<reference evidence="1 2" key="1">
    <citation type="journal article" date="2017" name="Nat. Commun.">
        <title>Genome assembly with in vitro proximity ligation data and whole-genome triplication in lettuce.</title>
        <authorList>
            <person name="Reyes-Chin-Wo S."/>
            <person name="Wang Z."/>
            <person name="Yang X."/>
            <person name="Kozik A."/>
            <person name="Arikit S."/>
            <person name="Song C."/>
            <person name="Xia L."/>
            <person name="Froenicke L."/>
            <person name="Lavelle D.O."/>
            <person name="Truco M.J."/>
            <person name="Xia R."/>
            <person name="Zhu S."/>
            <person name="Xu C."/>
            <person name="Xu H."/>
            <person name="Xu X."/>
            <person name="Cox K."/>
            <person name="Korf I."/>
            <person name="Meyers B.C."/>
            <person name="Michelmore R.W."/>
        </authorList>
    </citation>
    <scope>NUCLEOTIDE SEQUENCE [LARGE SCALE GENOMIC DNA]</scope>
    <source>
        <strain evidence="2">cv. Salinas</strain>
        <tissue evidence="1">Seedlings</tissue>
    </source>
</reference>
<sequence length="83" mass="9519">MGYWKSTVVPKFKKIFEKNNVKKTAAAEACKTFDDAKEDYSKEFEEKKSELQAKVIEIYEASANEIKVVYSCITNLLSLKLDT</sequence>
<accession>A0A9R1ULA0</accession>
<proteinExistence type="predicted"/>
<dbReference type="GO" id="GO:0005886">
    <property type="term" value="C:plasma membrane"/>
    <property type="evidence" value="ECO:0007669"/>
    <property type="project" value="InterPro"/>
</dbReference>
<dbReference type="PANTHER" id="PTHR38522:SF2">
    <property type="entry name" value="PLASMA MEMBRANE-ASSOCIATED CATION-BINDING PROTEIN 1"/>
    <property type="match status" value="1"/>
</dbReference>
<gene>
    <name evidence="1" type="ORF">LSAT_V11C800431180</name>
</gene>
<dbReference type="Proteomes" id="UP000235145">
    <property type="component" value="Unassembled WGS sequence"/>
</dbReference>
<evidence type="ECO:0000313" key="1">
    <source>
        <dbReference type="EMBL" id="KAJ0189451.1"/>
    </source>
</evidence>
<evidence type="ECO:0000313" key="2">
    <source>
        <dbReference type="Proteomes" id="UP000235145"/>
    </source>
</evidence>
<dbReference type="Pfam" id="PF05558">
    <property type="entry name" value="DREPP"/>
    <property type="match status" value="1"/>
</dbReference>
<organism evidence="1 2">
    <name type="scientific">Lactuca sativa</name>
    <name type="common">Garden lettuce</name>
    <dbReference type="NCBI Taxonomy" id="4236"/>
    <lineage>
        <taxon>Eukaryota</taxon>
        <taxon>Viridiplantae</taxon>
        <taxon>Streptophyta</taxon>
        <taxon>Embryophyta</taxon>
        <taxon>Tracheophyta</taxon>
        <taxon>Spermatophyta</taxon>
        <taxon>Magnoliopsida</taxon>
        <taxon>eudicotyledons</taxon>
        <taxon>Gunneridae</taxon>
        <taxon>Pentapetalae</taxon>
        <taxon>asterids</taxon>
        <taxon>campanulids</taxon>
        <taxon>Asterales</taxon>
        <taxon>Asteraceae</taxon>
        <taxon>Cichorioideae</taxon>
        <taxon>Cichorieae</taxon>
        <taxon>Lactucinae</taxon>
        <taxon>Lactuca</taxon>
    </lineage>
</organism>
<dbReference type="AlphaFoldDB" id="A0A9R1ULA0"/>
<dbReference type="EMBL" id="NBSK02000008">
    <property type="protein sequence ID" value="KAJ0189451.1"/>
    <property type="molecule type" value="Genomic_DNA"/>
</dbReference>
<dbReference type="InterPro" id="IPR008469">
    <property type="entry name" value="DREPP"/>
</dbReference>